<evidence type="ECO:0000313" key="5">
    <source>
        <dbReference type="Proteomes" id="UP000437068"/>
    </source>
</evidence>
<name>A0A6A4API8_9STRA</name>
<reference evidence="5 6" key="1">
    <citation type="submission" date="2018-08" db="EMBL/GenBank/DDBJ databases">
        <title>Genomic investigation of the strawberry pathogen Phytophthora fragariae indicates pathogenicity is determined by transcriptional variation in three key races.</title>
        <authorList>
            <person name="Adams T.M."/>
            <person name="Armitage A.D."/>
            <person name="Sobczyk M.K."/>
            <person name="Bates H.J."/>
            <person name="Dunwell J.M."/>
            <person name="Nellist C.F."/>
            <person name="Harrison R.J."/>
        </authorList>
    </citation>
    <scope>NUCLEOTIDE SEQUENCE [LARGE SCALE GENOMIC DNA]</scope>
    <source>
        <strain evidence="4 5">A4</strain>
        <strain evidence="3 6">NOV-5</strain>
        <strain evidence="2 7">SCRP245</strain>
    </source>
</reference>
<dbReference type="Proteomes" id="UP000437068">
    <property type="component" value="Unassembled WGS sequence"/>
</dbReference>
<evidence type="ECO:0000313" key="2">
    <source>
        <dbReference type="EMBL" id="KAE8953163.1"/>
    </source>
</evidence>
<protein>
    <recommendedName>
        <fullName evidence="8">Secreted protein</fullName>
    </recommendedName>
</protein>
<dbReference type="Proteomes" id="UP000440732">
    <property type="component" value="Unassembled WGS sequence"/>
</dbReference>
<evidence type="ECO:0000313" key="4">
    <source>
        <dbReference type="EMBL" id="KAE9260769.1"/>
    </source>
</evidence>
<evidence type="ECO:0000313" key="7">
    <source>
        <dbReference type="Proteomes" id="UP000460718"/>
    </source>
</evidence>
<dbReference type="EMBL" id="QXGE01009414">
    <property type="protein sequence ID" value="KAE9260769.1"/>
    <property type="molecule type" value="Genomic_DNA"/>
</dbReference>
<proteinExistence type="predicted"/>
<dbReference type="EMBL" id="QXFW01010141">
    <property type="protein sequence ID" value="KAE8953163.1"/>
    <property type="molecule type" value="Genomic_DNA"/>
</dbReference>
<gene>
    <name evidence="4" type="ORF">PF001_g32619</name>
    <name evidence="3" type="ORF">PF006_g32678</name>
    <name evidence="2" type="ORF">PF011_g32496</name>
</gene>
<evidence type="ECO:0000313" key="6">
    <source>
        <dbReference type="Proteomes" id="UP000440732"/>
    </source>
</evidence>
<comment type="caution">
    <text evidence="4">The sequence shown here is derived from an EMBL/GenBank/DDBJ whole genome shotgun (WGS) entry which is preliminary data.</text>
</comment>
<evidence type="ECO:0008006" key="8">
    <source>
        <dbReference type="Google" id="ProtNLM"/>
    </source>
</evidence>
<evidence type="ECO:0000313" key="3">
    <source>
        <dbReference type="EMBL" id="KAE9056436.1"/>
    </source>
</evidence>
<sequence>MSMAFCAFDEPSFLILLIAERLFTCCTMTGSTSSPRSSPTTKDIHSACISPSQAATNSAVVLDRVTTDCLSEPQ</sequence>
<feature type="signal peptide" evidence="1">
    <location>
        <begin position="1"/>
        <end position="19"/>
    </location>
</feature>
<accession>A0A6A4API8</accession>
<feature type="chain" id="PRO_5036381053" description="Secreted protein" evidence="1">
    <location>
        <begin position="20"/>
        <end position="74"/>
    </location>
</feature>
<dbReference type="Proteomes" id="UP000460718">
    <property type="component" value="Unassembled WGS sequence"/>
</dbReference>
<dbReference type="EMBL" id="QXGA01009564">
    <property type="protein sequence ID" value="KAE9056436.1"/>
    <property type="molecule type" value="Genomic_DNA"/>
</dbReference>
<evidence type="ECO:0000256" key="1">
    <source>
        <dbReference type="SAM" id="SignalP"/>
    </source>
</evidence>
<dbReference type="AlphaFoldDB" id="A0A6A4API8"/>
<organism evidence="4 5">
    <name type="scientific">Phytophthora fragariae</name>
    <dbReference type="NCBI Taxonomy" id="53985"/>
    <lineage>
        <taxon>Eukaryota</taxon>
        <taxon>Sar</taxon>
        <taxon>Stramenopiles</taxon>
        <taxon>Oomycota</taxon>
        <taxon>Peronosporomycetes</taxon>
        <taxon>Peronosporales</taxon>
        <taxon>Peronosporaceae</taxon>
        <taxon>Phytophthora</taxon>
    </lineage>
</organism>
<keyword evidence="1" id="KW-0732">Signal</keyword>